<comment type="caution">
    <text evidence="4">The sequence shown here is derived from an EMBL/GenBank/DDBJ whole genome shotgun (WGS) entry which is preliminary data.</text>
</comment>
<gene>
    <name evidence="4" type="ORF">GCM10022226_07090</name>
</gene>
<accession>A0ABP7HEQ5</accession>
<dbReference type="CDD" id="cd16936">
    <property type="entry name" value="HATPase_RsbW-like"/>
    <property type="match status" value="1"/>
</dbReference>
<feature type="region of interest" description="Disordered" evidence="2">
    <location>
        <begin position="1"/>
        <end position="29"/>
    </location>
</feature>
<dbReference type="EMBL" id="BAAAZR010000001">
    <property type="protein sequence ID" value="GAA3790646.1"/>
    <property type="molecule type" value="Genomic_DNA"/>
</dbReference>
<keyword evidence="5" id="KW-1185">Reference proteome</keyword>
<evidence type="ECO:0000256" key="1">
    <source>
        <dbReference type="ARBA" id="ARBA00022527"/>
    </source>
</evidence>
<proteinExistence type="predicted"/>
<reference evidence="5" key="1">
    <citation type="journal article" date="2019" name="Int. J. Syst. Evol. Microbiol.">
        <title>The Global Catalogue of Microorganisms (GCM) 10K type strain sequencing project: providing services to taxonomists for standard genome sequencing and annotation.</title>
        <authorList>
            <consortium name="The Broad Institute Genomics Platform"/>
            <consortium name="The Broad Institute Genome Sequencing Center for Infectious Disease"/>
            <person name="Wu L."/>
            <person name="Ma J."/>
        </authorList>
    </citation>
    <scope>NUCLEOTIDE SEQUENCE [LARGE SCALE GENOMIC DNA]</scope>
    <source>
        <strain evidence="5">JCM 16908</strain>
    </source>
</reference>
<organism evidence="4 5">
    <name type="scientific">Sphaerisporangium flaviroseum</name>
    <dbReference type="NCBI Taxonomy" id="509199"/>
    <lineage>
        <taxon>Bacteria</taxon>
        <taxon>Bacillati</taxon>
        <taxon>Actinomycetota</taxon>
        <taxon>Actinomycetes</taxon>
        <taxon>Streptosporangiales</taxon>
        <taxon>Streptosporangiaceae</taxon>
        <taxon>Sphaerisporangium</taxon>
    </lineage>
</organism>
<feature type="domain" description="Histidine kinase/HSP90-like ATPase" evidence="3">
    <location>
        <begin position="127"/>
        <end position="240"/>
    </location>
</feature>
<keyword evidence="1" id="KW-0723">Serine/threonine-protein kinase</keyword>
<keyword evidence="1" id="KW-0808">Transferase</keyword>
<dbReference type="PANTHER" id="PTHR35526:SF3">
    <property type="entry name" value="ANTI-SIGMA-F FACTOR RSBW"/>
    <property type="match status" value="1"/>
</dbReference>
<sequence>MNGRDRDARSGGRHRRGAAAEPVTERRWDPAKQAIAQQLDQTEPSWSVWYGVGARRFYAIAIWPAPHPLIVNASSADELRDLMCEAEQACLPRSRAPHPPVRTPPPSRGVTMPDIPDGLRTVCWDLPHDPSMVGRARTMVNDTLTRWALSHLADDVVLVAGELLANAVNYGAPPVRLSLWASADGLCLRVTDHGTGRPRHLDLGIESIHGRGLTIVSALADEYGVTPLAGGSGKTVWARWRTARDTTVSSAVLSLPSSPARPE</sequence>
<name>A0ABP7HEQ5_9ACTN</name>
<dbReference type="Proteomes" id="UP001500888">
    <property type="component" value="Unassembled WGS sequence"/>
</dbReference>
<dbReference type="InterPro" id="IPR050267">
    <property type="entry name" value="Anti-sigma-factor_SerPK"/>
</dbReference>
<evidence type="ECO:0000313" key="4">
    <source>
        <dbReference type="EMBL" id="GAA3790646.1"/>
    </source>
</evidence>
<dbReference type="Gene3D" id="3.30.565.10">
    <property type="entry name" value="Histidine kinase-like ATPase, C-terminal domain"/>
    <property type="match status" value="1"/>
</dbReference>
<evidence type="ECO:0000313" key="5">
    <source>
        <dbReference type="Proteomes" id="UP001500888"/>
    </source>
</evidence>
<dbReference type="InterPro" id="IPR036890">
    <property type="entry name" value="HATPase_C_sf"/>
</dbReference>
<dbReference type="Pfam" id="PF13581">
    <property type="entry name" value="HATPase_c_2"/>
    <property type="match status" value="1"/>
</dbReference>
<dbReference type="PANTHER" id="PTHR35526">
    <property type="entry name" value="ANTI-SIGMA-F FACTOR RSBW-RELATED"/>
    <property type="match status" value="1"/>
</dbReference>
<dbReference type="InterPro" id="IPR003594">
    <property type="entry name" value="HATPase_dom"/>
</dbReference>
<keyword evidence="1" id="KW-0418">Kinase</keyword>
<dbReference type="SUPFAM" id="SSF55874">
    <property type="entry name" value="ATPase domain of HSP90 chaperone/DNA topoisomerase II/histidine kinase"/>
    <property type="match status" value="1"/>
</dbReference>
<evidence type="ECO:0000256" key="2">
    <source>
        <dbReference type="SAM" id="MobiDB-lite"/>
    </source>
</evidence>
<evidence type="ECO:0000259" key="3">
    <source>
        <dbReference type="Pfam" id="PF13581"/>
    </source>
</evidence>
<protein>
    <recommendedName>
        <fullName evidence="3">Histidine kinase/HSP90-like ATPase domain-containing protein</fullName>
    </recommendedName>
</protein>
<feature type="compositionally biased region" description="Basic and acidic residues" evidence="2">
    <location>
        <begin position="1"/>
        <end position="10"/>
    </location>
</feature>